<protein>
    <submittedName>
        <fullName evidence="2">Uncharacterized protein</fullName>
    </submittedName>
</protein>
<evidence type="ECO:0000256" key="1">
    <source>
        <dbReference type="SAM" id="MobiDB-lite"/>
    </source>
</evidence>
<name>A0A419W408_9BACT</name>
<proteinExistence type="predicted"/>
<feature type="region of interest" description="Disordered" evidence="1">
    <location>
        <begin position="43"/>
        <end position="68"/>
    </location>
</feature>
<organism evidence="2 3">
    <name type="scientific">Mangrovibacterium diazotrophicum</name>
    <dbReference type="NCBI Taxonomy" id="1261403"/>
    <lineage>
        <taxon>Bacteria</taxon>
        <taxon>Pseudomonadati</taxon>
        <taxon>Bacteroidota</taxon>
        <taxon>Bacteroidia</taxon>
        <taxon>Marinilabiliales</taxon>
        <taxon>Prolixibacteraceae</taxon>
        <taxon>Mangrovibacterium</taxon>
    </lineage>
</organism>
<dbReference type="RefSeq" id="WP_211337953.1">
    <property type="nucleotide sequence ID" value="NZ_RAPN01000001.1"/>
</dbReference>
<gene>
    <name evidence="2" type="ORF">BC643_0519</name>
</gene>
<dbReference type="EMBL" id="RAPN01000001">
    <property type="protein sequence ID" value="RKD90183.1"/>
    <property type="molecule type" value="Genomic_DNA"/>
</dbReference>
<keyword evidence="3" id="KW-1185">Reference proteome</keyword>
<reference evidence="2 3" key="1">
    <citation type="submission" date="2018-09" db="EMBL/GenBank/DDBJ databases">
        <title>Genomic Encyclopedia of Archaeal and Bacterial Type Strains, Phase II (KMG-II): from individual species to whole genera.</title>
        <authorList>
            <person name="Goeker M."/>
        </authorList>
    </citation>
    <scope>NUCLEOTIDE SEQUENCE [LARGE SCALE GENOMIC DNA]</scope>
    <source>
        <strain evidence="2 3">DSM 27148</strain>
    </source>
</reference>
<dbReference type="Proteomes" id="UP000283387">
    <property type="component" value="Unassembled WGS sequence"/>
</dbReference>
<evidence type="ECO:0000313" key="3">
    <source>
        <dbReference type="Proteomes" id="UP000283387"/>
    </source>
</evidence>
<evidence type="ECO:0000313" key="2">
    <source>
        <dbReference type="EMBL" id="RKD90183.1"/>
    </source>
</evidence>
<accession>A0A419W408</accession>
<dbReference type="AlphaFoldDB" id="A0A419W408"/>
<sequence length="167" mass="19362">MKKYLKMKNHVDNTVHIAGRGSVVRQLCLPGCAVRQGFSHRSSVSFEQERSPLPGGRQGNPPRQHVPTVSQNFEERNMTSIKHDIWQYREGLTSLCFSGDLGEESRSLLEPDSKIIHSFYADSHFDAMTKYFVFMGWGKYETEFDIDKQPYGLENLEKRAMEWKEKK</sequence>
<comment type="caution">
    <text evidence="2">The sequence shown here is derived from an EMBL/GenBank/DDBJ whole genome shotgun (WGS) entry which is preliminary data.</text>
</comment>